<evidence type="ECO:0000313" key="1">
    <source>
        <dbReference type="EMBL" id="UNO49638.1"/>
    </source>
</evidence>
<keyword evidence="2" id="KW-1185">Reference proteome</keyword>
<reference evidence="2" key="1">
    <citation type="journal article" date="2022" name="G3 (Bethesda)">
        <title>Unveiling the complete genome sequence of Alicyclobacillus acidoterrestris DSM 3922T, a taint-producing strain.</title>
        <authorList>
            <person name="Leonardo I.C."/>
            <person name="Barreto Crespo M.T."/>
            <person name="Gaspar F.B."/>
        </authorList>
    </citation>
    <scope>NUCLEOTIDE SEQUENCE [LARGE SCALE GENOMIC DNA]</scope>
    <source>
        <strain evidence="2">DSM 3922</strain>
    </source>
</reference>
<accession>A0A9E6ZI86</accession>
<dbReference type="EMBL" id="CP080467">
    <property type="protein sequence ID" value="UNO49638.1"/>
    <property type="molecule type" value="Genomic_DNA"/>
</dbReference>
<organism evidence="1 2">
    <name type="scientific">Alicyclobacillus acidoterrestris (strain ATCC 49025 / DSM 3922 / CIP 106132 / NCIMB 13137 / GD3B)</name>
    <dbReference type="NCBI Taxonomy" id="1356854"/>
    <lineage>
        <taxon>Bacteria</taxon>
        <taxon>Bacillati</taxon>
        <taxon>Bacillota</taxon>
        <taxon>Bacilli</taxon>
        <taxon>Bacillales</taxon>
        <taxon>Alicyclobacillaceae</taxon>
        <taxon>Alicyclobacillus</taxon>
    </lineage>
</organism>
<dbReference type="RefSeq" id="WP_040441507.1">
    <property type="nucleotide sequence ID" value="NZ_AURB01000151.1"/>
</dbReference>
<dbReference type="KEGG" id="aaco:K1I37_03615"/>
<dbReference type="Proteomes" id="UP000829401">
    <property type="component" value="Chromosome"/>
</dbReference>
<dbReference type="OrthoDB" id="2377175at2"/>
<proteinExistence type="predicted"/>
<protein>
    <submittedName>
        <fullName evidence="1">Uncharacterized protein</fullName>
    </submittedName>
</protein>
<name>A0A9E6ZI86_ALIAG</name>
<dbReference type="AlphaFoldDB" id="A0A9E6ZI86"/>
<gene>
    <name evidence="1" type="ORF">K1I37_03615</name>
</gene>
<evidence type="ECO:0000313" key="2">
    <source>
        <dbReference type="Proteomes" id="UP000829401"/>
    </source>
</evidence>
<sequence length="68" mass="8010">MDVAHRFHCCASCTHFRAMRTDEGVKTVCARLGYETRPTYQFHCWTPNDRVQKRMQEMGARASKERES</sequence>